<dbReference type="InterPro" id="IPR041854">
    <property type="entry name" value="BFD-like_2Fe2S-bd_dom_sf"/>
</dbReference>
<gene>
    <name evidence="1" type="ORF">C3Y92_11165</name>
</gene>
<evidence type="ECO:0000313" key="1">
    <source>
        <dbReference type="EMBL" id="QAZ69501.1"/>
    </source>
</evidence>
<organism evidence="1 2">
    <name type="scientific">Solidesulfovibrio carbinolicus</name>
    <dbReference type="NCBI Taxonomy" id="296842"/>
    <lineage>
        <taxon>Bacteria</taxon>
        <taxon>Pseudomonadati</taxon>
        <taxon>Thermodesulfobacteriota</taxon>
        <taxon>Desulfovibrionia</taxon>
        <taxon>Desulfovibrionales</taxon>
        <taxon>Desulfovibrionaceae</taxon>
        <taxon>Solidesulfovibrio</taxon>
    </lineage>
</organism>
<keyword evidence="2" id="KW-1185">Reference proteome</keyword>
<evidence type="ECO:0000313" key="2">
    <source>
        <dbReference type="Proteomes" id="UP000293296"/>
    </source>
</evidence>
<dbReference type="Gene3D" id="1.10.10.1100">
    <property type="entry name" value="BFD-like [2Fe-2S]-binding domain"/>
    <property type="match status" value="1"/>
</dbReference>
<name>A0A4P6HQ94_9BACT</name>
<protein>
    <submittedName>
        <fullName evidence="1">BFD-like (2Fe-2S) protein</fullName>
    </submittedName>
</protein>
<proteinExistence type="predicted"/>
<reference evidence="1 2" key="1">
    <citation type="submission" date="2018-02" db="EMBL/GenBank/DDBJ databases">
        <title>Genome sequence of Desulfovibrio carbinolicus DSM 3852.</title>
        <authorList>
            <person name="Wilbanks E."/>
            <person name="Skennerton C.T."/>
            <person name="Orphan V.J."/>
        </authorList>
    </citation>
    <scope>NUCLEOTIDE SEQUENCE [LARGE SCALE GENOMIC DNA]</scope>
    <source>
        <strain evidence="1 2">DSM 3852</strain>
    </source>
</reference>
<dbReference type="Proteomes" id="UP000293296">
    <property type="component" value="Chromosome"/>
</dbReference>
<dbReference type="OrthoDB" id="9805137at2"/>
<sequence>MGEGADKKVCWCFGYKVADIEADLARNDGRSSLMEGIAATKAADGCRCAAVSPSGR</sequence>
<dbReference type="AlphaFoldDB" id="A0A4P6HQ94"/>
<dbReference type="RefSeq" id="WP_129352614.1">
    <property type="nucleotide sequence ID" value="NZ_CP026538.1"/>
</dbReference>
<accession>A0A4P6HQ94</accession>
<dbReference type="KEGG" id="dcb:C3Y92_11165"/>
<dbReference type="EMBL" id="CP026538">
    <property type="protein sequence ID" value="QAZ69501.1"/>
    <property type="molecule type" value="Genomic_DNA"/>
</dbReference>